<accession>A0A3D9ICB0</accession>
<keyword evidence="1" id="KW-0732">Signal</keyword>
<evidence type="ECO:0000256" key="1">
    <source>
        <dbReference type="SAM" id="SignalP"/>
    </source>
</evidence>
<comment type="caution">
    <text evidence="2">The sequence shown here is derived from an EMBL/GenBank/DDBJ whole genome shotgun (WGS) entry which is preliminary data.</text>
</comment>
<feature type="chain" id="PRO_5038612917" description="Lipoprotein" evidence="1">
    <location>
        <begin position="22"/>
        <end position="131"/>
    </location>
</feature>
<evidence type="ECO:0000313" key="3">
    <source>
        <dbReference type="Proteomes" id="UP000256869"/>
    </source>
</evidence>
<dbReference type="OrthoDB" id="2357153at2"/>
<sequence length="131" mass="14254">MKVLIVLASLCLTLLSGCAVQQTTRSATTSTEEAVATTSSASWAFDSFVVYNGNIYTVNTADKITEVGMGIGEVTYYSDKEGTYSGNFSNKFPIGSKYYEIQNVDTEKSIAVQLENGSYVRANYQVEIPVK</sequence>
<reference evidence="2 3" key="1">
    <citation type="submission" date="2018-07" db="EMBL/GenBank/DDBJ databases">
        <title>Genomic Encyclopedia of Type Strains, Phase III (KMG-III): the genomes of soil and plant-associated and newly described type strains.</title>
        <authorList>
            <person name="Whitman W."/>
        </authorList>
    </citation>
    <scope>NUCLEOTIDE SEQUENCE [LARGE SCALE GENOMIC DNA]</scope>
    <source>
        <strain evidence="2 3">CECT 8236</strain>
    </source>
</reference>
<dbReference type="EMBL" id="QRDY01000007">
    <property type="protein sequence ID" value="RED59402.1"/>
    <property type="molecule type" value="Genomic_DNA"/>
</dbReference>
<dbReference type="Proteomes" id="UP000256869">
    <property type="component" value="Unassembled WGS sequence"/>
</dbReference>
<proteinExistence type="predicted"/>
<protein>
    <recommendedName>
        <fullName evidence="4">Lipoprotein</fullName>
    </recommendedName>
</protein>
<dbReference type="RefSeq" id="WP_115993446.1">
    <property type="nucleotide sequence ID" value="NZ_QRDY01000007.1"/>
</dbReference>
<name>A0A3D9ICB0_9BACL</name>
<gene>
    <name evidence="2" type="ORF">DFP95_107241</name>
</gene>
<dbReference type="PROSITE" id="PS51257">
    <property type="entry name" value="PROKAR_LIPOPROTEIN"/>
    <property type="match status" value="1"/>
</dbReference>
<evidence type="ECO:0000313" key="2">
    <source>
        <dbReference type="EMBL" id="RED59402.1"/>
    </source>
</evidence>
<dbReference type="AlphaFoldDB" id="A0A3D9ICB0"/>
<organism evidence="2 3">
    <name type="scientific">Cohnella lupini</name>
    <dbReference type="NCBI Taxonomy" id="1294267"/>
    <lineage>
        <taxon>Bacteria</taxon>
        <taxon>Bacillati</taxon>
        <taxon>Bacillota</taxon>
        <taxon>Bacilli</taxon>
        <taxon>Bacillales</taxon>
        <taxon>Paenibacillaceae</taxon>
        <taxon>Cohnella</taxon>
    </lineage>
</organism>
<keyword evidence="3" id="KW-1185">Reference proteome</keyword>
<evidence type="ECO:0008006" key="4">
    <source>
        <dbReference type="Google" id="ProtNLM"/>
    </source>
</evidence>
<feature type="signal peptide" evidence="1">
    <location>
        <begin position="1"/>
        <end position="21"/>
    </location>
</feature>